<proteinExistence type="predicted"/>
<dbReference type="EMBL" id="PQWO01000052">
    <property type="protein sequence ID" value="PZD70192.1"/>
    <property type="molecule type" value="Genomic_DNA"/>
</dbReference>
<gene>
    <name evidence="2" type="ORF">C1752_17098</name>
</gene>
<dbReference type="RefSeq" id="WP_110989257.1">
    <property type="nucleotide sequence ID" value="NZ_CAWNWM010000052.1"/>
</dbReference>
<dbReference type="Proteomes" id="UP000248857">
    <property type="component" value="Unassembled WGS sequence"/>
</dbReference>
<accession>A0A2W1JG42</accession>
<dbReference type="InterPro" id="IPR010985">
    <property type="entry name" value="Ribbon_hlx_hlx"/>
</dbReference>
<feature type="compositionally biased region" description="Basic and acidic residues" evidence="1">
    <location>
        <begin position="10"/>
        <end position="27"/>
    </location>
</feature>
<name>A0A2W1JG42_9CYAN</name>
<organism evidence="2 3">
    <name type="scientific">Acaryochloris thomasi RCC1774</name>
    <dbReference type="NCBI Taxonomy" id="1764569"/>
    <lineage>
        <taxon>Bacteria</taxon>
        <taxon>Bacillati</taxon>
        <taxon>Cyanobacteriota</taxon>
        <taxon>Cyanophyceae</taxon>
        <taxon>Acaryochloridales</taxon>
        <taxon>Acaryochloridaceae</taxon>
        <taxon>Acaryochloris</taxon>
        <taxon>Acaryochloris thomasi</taxon>
    </lineage>
</organism>
<evidence type="ECO:0000256" key="1">
    <source>
        <dbReference type="SAM" id="MobiDB-lite"/>
    </source>
</evidence>
<feature type="region of interest" description="Disordered" evidence="1">
    <location>
        <begin position="1"/>
        <end position="28"/>
    </location>
</feature>
<dbReference type="OrthoDB" id="469933at2"/>
<evidence type="ECO:0000313" key="2">
    <source>
        <dbReference type="EMBL" id="PZD70192.1"/>
    </source>
</evidence>
<comment type="caution">
    <text evidence="2">The sequence shown here is derived from an EMBL/GenBank/DDBJ whole genome shotgun (WGS) entry which is preliminary data.</text>
</comment>
<dbReference type="SUPFAM" id="SSF47598">
    <property type="entry name" value="Ribbon-helix-helix"/>
    <property type="match status" value="1"/>
</dbReference>
<dbReference type="AlphaFoldDB" id="A0A2W1JG42"/>
<sequence>MSSKFTDVMKAAKDEKQKPAKDERQKASSENIVNVCIKVPLSLRKRWTIEATTREVSLKDLIVEAVEKHLSEQ</sequence>
<protein>
    <submittedName>
        <fullName evidence="2">Uncharacterized protein</fullName>
    </submittedName>
</protein>
<evidence type="ECO:0000313" key="3">
    <source>
        <dbReference type="Proteomes" id="UP000248857"/>
    </source>
</evidence>
<dbReference type="GO" id="GO:0006355">
    <property type="term" value="P:regulation of DNA-templated transcription"/>
    <property type="evidence" value="ECO:0007669"/>
    <property type="project" value="InterPro"/>
</dbReference>
<reference evidence="2 3" key="1">
    <citation type="journal article" date="2018" name="Sci. Rep.">
        <title>A novel species of the marine cyanobacterium Acaryochloris with a unique pigment content and lifestyle.</title>
        <authorList>
            <person name="Partensky F."/>
            <person name="Six C."/>
            <person name="Ratin M."/>
            <person name="Garczarek L."/>
            <person name="Vaulot D."/>
            <person name="Probert I."/>
            <person name="Calteau A."/>
            <person name="Gourvil P."/>
            <person name="Marie D."/>
            <person name="Grebert T."/>
            <person name="Bouchier C."/>
            <person name="Le Panse S."/>
            <person name="Gachenot M."/>
            <person name="Rodriguez F."/>
            <person name="Garrido J.L."/>
        </authorList>
    </citation>
    <scope>NUCLEOTIDE SEQUENCE [LARGE SCALE GENOMIC DNA]</scope>
    <source>
        <strain evidence="2 3">RCC1774</strain>
    </source>
</reference>
<keyword evidence="3" id="KW-1185">Reference proteome</keyword>